<dbReference type="Proteomes" id="UP000325313">
    <property type="component" value="Unassembled WGS sequence"/>
</dbReference>
<sequence length="219" mass="23917">MLSGVPPPFLKFGESLSVDLEALDMELRAIGNSTLGVPNSSDVLGSALMQSAAELGGSSNPQSTNGGTTEPIHPKPPAEPSLNECLGTSKSIHPQARAEPSSNEGIVDSVGPEDLFVLPRDTRIKLYEMVQKIFGRVDSRTKFAEWKLQKDDKDFHEALPTELNRHDAVMRQIISSQIIKYEMQATRRAEQSCADRLDVIDLLGIFQQAASLPPHPKES</sequence>
<feature type="region of interest" description="Disordered" evidence="1">
    <location>
        <begin position="53"/>
        <end position="87"/>
    </location>
</feature>
<evidence type="ECO:0000313" key="2">
    <source>
        <dbReference type="EMBL" id="KAA1082181.1"/>
    </source>
</evidence>
<name>A0A5B0MYX2_PUCGR</name>
<proteinExistence type="predicted"/>
<reference evidence="2 3" key="1">
    <citation type="submission" date="2019-05" db="EMBL/GenBank/DDBJ databases">
        <title>Emergence of the Ug99 lineage of the wheat stem rust pathogen through somatic hybridization.</title>
        <authorList>
            <person name="Li F."/>
            <person name="Upadhyaya N.M."/>
            <person name="Sperschneider J."/>
            <person name="Matny O."/>
            <person name="Nguyen-Phuc H."/>
            <person name="Mago R."/>
            <person name="Raley C."/>
            <person name="Miller M.E."/>
            <person name="Silverstein K.A.T."/>
            <person name="Henningsen E."/>
            <person name="Hirsch C.D."/>
            <person name="Visser B."/>
            <person name="Pretorius Z.A."/>
            <person name="Steffenson B.J."/>
            <person name="Schwessinger B."/>
            <person name="Dodds P.N."/>
            <person name="Figueroa M."/>
        </authorList>
    </citation>
    <scope>NUCLEOTIDE SEQUENCE [LARGE SCALE GENOMIC DNA]</scope>
    <source>
        <strain evidence="2 3">Ug99</strain>
    </source>
</reference>
<evidence type="ECO:0000313" key="3">
    <source>
        <dbReference type="Proteomes" id="UP000325313"/>
    </source>
</evidence>
<protein>
    <submittedName>
        <fullName evidence="2">Uncharacterized protein</fullName>
    </submittedName>
</protein>
<accession>A0A5B0MYX2</accession>
<dbReference type="AlphaFoldDB" id="A0A5B0MYX2"/>
<organism evidence="2 3">
    <name type="scientific">Puccinia graminis f. sp. tritici</name>
    <dbReference type="NCBI Taxonomy" id="56615"/>
    <lineage>
        <taxon>Eukaryota</taxon>
        <taxon>Fungi</taxon>
        <taxon>Dikarya</taxon>
        <taxon>Basidiomycota</taxon>
        <taxon>Pucciniomycotina</taxon>
        <taxon>Pucciniomycetes</taxon>
        <taxon>Pucciniales</taxon>
        <taxon>Pucciniaceae</taxon>
        <taxon>Puccinia</taxon>
    </lineage>
</organism>
<evidence type="ECO:0000256" key="1">
    <source>
        <dbReference type="SAM" id="MobiDB-lite"/>
    </source>
</evidence>
<comment type="caution">
    <text evidence="2">The sequence shown here is derived from an EMBL/GenBank/DDBJ whole genome shotgun (WGS) entry which is preliminary data.</text>
</comment>
<dbReference type="EMBL" id="VDEP01000439">
    <property type="protein sequence ID" value="KAA1082181.1"/>
    <property type="molecule type" value="Genomic_DNA"/>
</dbReference>
<gene>
    <name evidence="2" type="ORF">PGTUg99_025554</name>
</gene>
<feature type="compositionally biased region" description="Polar residues" evidence="1">
    <location>
        <begin position="57"/>
        <end position="68"/>
    </location>
</feature>